<proteinExistence type="predicted"/>
<feature type="compositionally biased region" description="Basic and acidic residues" evidence="1">
    <location>
        <begin position="63"/>
        <end position="73"/>
    </location>
</feature>
<dbReference type="AlphaFoldDB" id="A0A5P1EJN9"/>
<sequence length="158" mass="18121">MGICSSSEYPTVQKISKKLLQRLNDFLRGHKGATPPPSYTESPQRLLLGSPSESVLDSILPRRGKEPESERVSRNPSSCQGSINPFIIEDDDRRCLSFRSYRASSARDEERGSARKSFEKSAWIQNKLDGEARQKLIQEQEQWVKHQNRIMERNLAFL</sequence>
<organism evidence="2 3">
    <name type="scientific">Asparagus officinalis</name>
    <name type="common">Garden asparagus</name>
    <dbReference type="NCBI Taxonomy" id="4686"/>
    <lineage>
        <taxon>Eukaryota</taxon>
        <taxon>Viridiplantae</taxon>
        <taxon>Streptophyta</taxon>
        <taxon>Embryophyta</taxon>
        <taxon>Tracheophyta</taxon>
        <taxon>Spermatophyta</taxon>
        <taxon>Magnoliopsida</taxon>
        <taxon>Liliopsida</taxon>
        <taxon>Asparagales</taxon>
        <taxon>Asparagaceae</taxon>
        <taxon>Asparagoideae</taxon>
        <taxon>Asparagus</taxon>
    </lineage>
</organism>
<accession>A0A5P1EJN9</accession>
<dbReference type="Gramene" id="ONK66106">
    <property type="protein sequence ID" value="ONK66106"/>
    <property type="gene ID" value="A4U43_C06F4210"/>
</dbReference>
<dbReference type="Proteomes" id="UP000243459">
    <property type="component" value="Chromosome 6"/>
</dbReference>
<protein>
    <submittedName>
        <fullName evidence="2">Uncharacterized protein</fullName>
    </submittedName>
</protein>
<keyword evidence="3" id="KW-1185">Reference proteome</keyword>
<dbReference type="EMBL" id="CM007386">
    <property type="protein sequence ID" value="ONK66106.1"/>
    <property type="molecule type" value="Genomic_DNA"/>
</dbReference>
<feature type="region of interest" description="Disordered" evidence="1">
    <location>
        <begin position="28"/>
        <end position="85"/>
    </location>
</feature>
<evidence type="ECO:0000313" key="2">
    <source>
        <dbReference type="EMBL" id="ONK66106.1"/>
    </source>
</evidence>
<evidence type="ECO:0000256" key="1">
    <source>
        <dbReference type="SAM" id="MobiDB-lite"/>
    </source>
</evidence>
<gene>
    <name evidence="2" type="ORF">A4U43_C06F4210</name>
</gene>
<name>A0A5P1EJN9_ASPOF</name>
<evidence type="ECO:0000313" key="3">
    <source>
        <dbReference type="Proteomes" id="UP000243459"/>
    </source>
</evidence>
<feature type="compositionally biased region" description="Polar residues" evidence="1">
    <location>
        <begin position="74"/>
        <end position="83"/>
    </location>
</feature>
<reference evidence="3" key="1">
    <citation type="journal article" date="2017" name="Nat. Commun.">
        <title>The asparagus genome sheds light on the origin and evolution of a young Y chromosome.</title>
        <authorList>
            <person name="Harkess A."/>
            <person name="Zhou J."/>
            <person name="Xu C."/>
            <person name="Bowers J.E."/>
            <person name="Van der Hulst R."/>
            <person name="Ayyampalayam S."/>
            <person name="Mercati F."/>
            <person name="Riccardi P."/>
            <person name="McKain M.R."/>
            <person name="Kakrana A."/>
            <person name="Tang H."/>
            <person name="Ray J."/>
            <person name="Groenendijk J."/>
            <person name="Arikit S."/>
            <person name="Mathioni S.M."/>
            <person name="Nakano M."/>
            <person name="Shan H."/>
            <person name="Telgmann-Rauber A."/>
            <person name="Kanno A."/>
            <person name="Yue Z."/>
            <person name="Chen H."/>
            <person name="Li W."/>
            <person name="Chen Y."/>
            <person name="Xu X."/>
            <person name="Zhang Y."/>
            <person name="Luo S."/>
            <person name="Chen H."/>
            <person name="Gao J."/>
            <person name="Mao Z."/>
            <person name="Pires J.C."/>
            <person name="Luo M."/>
            <person name="Kudrna D."/>
            <person name="Wing R.A."/>
            <person name="Meyers B.C."/>
            <person name="Yi K."/>
            <person name="Kong H."/>
            <person name="Lavrijsen P."/>
            <person name="Sunseri F."/>
            <person name="Falavigna A."/>
            <person name="Ye Y."/>
            <person name="Leebens-Mack J.H."/>
            <person name="Chen G."/>
        </authorList>
    </citation>
    <scope>NUCLEOTIDE SEQUENCE [LARGE SCALE GENOMIC DNA]</scope>
    <source>
        <strain evidence="3">cv. DH0086</strain>
    </source>
</reference>